<evidence type="ECO:0000313" key="3">
    <source>
        <dbReference type="EMBL" id="SFO18159.1"/>
    </source>
</evidence>
<feature type="binding site" evidence="2">
    <location>
        <position position="58"/>
    </location>
    <ligand>
        <name>substrate</name>
    </ligand>
</feature>
<dbReference type="Pfam" id="PF00300">
    <property type="entry name" value="His_Phos_1"/>
    <property type="match status" value="1"/>
</dbReference>
<dbReference type="SUPFAM" id="SSF53254">
    <property type="entry name" value="Phosphoglycerate mutase-like"/>
    <property type="match status" value="1"/>
</dbReference>
<dbReference type="GO" id="GO:0016791">
    <property type="term" value="F:phosphatase activity"/>
    <property type="evidence" value="ECO:0007669"/>
    <property type="project" value="TreeGrafter"/>
</dbReference>
<dbReference type="PANTHER" id="PTHR48100">
    <property type="entry name" value="BROAD-SPECIFICITY PHOSPHATASE YOR283W-RELATED"/>
    <property type="match status" value="1"/>
</dbReference>
<gene>
    <name evidence="3" type="ORF">SAMN04489757_1127</name>
</gene>
<dbReference type="InterPro" id="IPR050275">
    <property type="entry name" value="PGM_Phosphatase"/>
</dbReference>
<organism evidence="3 4">
    <name type="scientific">Anaerocolumna aminovalerica</name>
    <dbReference type="NCBI Taxonomy" id="1527"/>
    <lineage>
        <taxon>Bacteria</taxon>
        <taxon>Bacillati</taxon>
        <taxon>Bacillota</taxon>
        <taxon>Clostridia</taxon>
        <taxon>Lachnospirales</taxon>
        <taxon>Lachnospiraceae</taxon>
        <taxon>Anaerocolumna</taxon>
    </lineage>
</organism>
<sequence>MKTEVYLVRHGETEWNKLGKFQGSTDLELSEEGIRQAQCLKDRFQGDFDYIFSSPLKRAFHTASIICEDIDMKPVIVDEIAEINFGAWEGLTLKDIKETYPEDLHAWRTDEINGPFTGGELSTRNASIRAKNAIYDLVDKYQGSKIVVVAHGGIIKAGLIGLFNWRMNMYQSLNLNNTAVTHLVFKDSPYPVIMSFNDTGHLEK</sequence>
<dbReference type="PROSITE" id="PS00175">
    <property type="entry name" value="PG_MUTASE"/>
    <property type="match status" value="1"/>
</dbReference>
<dbReference type="GO" id="GO:0005524">
    <property type="term" value="F:ATP binding"/>
    <property type="evidence" value="ECO:0007669"/>
    <property type="project" value="InterPro"/>
</dbReference>
<dbReference type="InterPro" id="IPR013078">
    <property type="entry name" value="His_Pase_superF_clade-1"/>
</dbReference>
<keyword evidence="4" id="KW-1185">Reference proteome</keyword>
<dbReference type="Gene3D" id="3.40.50.1240">
    <property type="entry name" value="Phosphoglycerate mutase-like"/>
    <property type="match status" value="1"/>
</dbReference>
<dbReference type="InterPro" id="IPR029033">
    <property type="entry name" value="His_PPase_superfam"/>
</dbReference>
<name>A0A1I5F3H3_9FIRM</name>
<dbReference type="PRINTS" id="PR00991">
    <property type="entry name" value="6PFRUCTKNASE"/>
</dbReference>
<evidence type="ECO:0000256" key="2">
    <source>
        <dbReference type="PIRSR" id="PIRSR613078-2"/>
    </source>
</evidence>
<evidence type="ECO:0000313" key="4">
    <source>
        <dbReference type="Proteomes" id="UP000198806"/>
    </source>
</evidence>
<evidence type="ECO:0000256" key="1">
    <source>
        <dbReference type="PIRSR" id="PIRSR613078-1"/>
    </source>
</evidence>
<dbReference type="Proteomes" id="UP000198806">
    <property type="component" value="Unassembled WGS sequence"/>
</dbReference>
<dbReference type="InterPro" id="IPR001345">
    <property type="entry name" value="PG/BPGM_mutase_AS"/>
</dbReference>
<reference evidence="3 4" key="1">
    <citation type="submission" date="2016-10" db="EMBL/GenBank/DDBJ databases">
        <authorList>
            <person name="de Groot N.N."/>
        </authorList>
    </citation>
    <scope>NUCLEOTIDE SEQUENCE [LARGE SCALE GENOMIC DNA]</scope>
    <source>
        <strain evidence="3 4">DSM 1283</strain>
    </source>
</reference>
<dbReference type="AlphaFoldDB" id="A0A1I5F3H3"/>
<dbReference type="STRING" id="1527.SAMN04489757_1127"/>
<dbReference type="InterPro" id="IPR003094">
    <property type="entry name" value="6Pfruct_kin"/>
</dbReference>
<feature type="binding site" evidence="2">
    <location>
        <begin position="9"/>
        <end position="16"/>
    </location>
    <ligand>
        <name>substrate</name>
    </ligand>
</feature>
<dbReference type="CDD" id="cd07067">
    <property type="entry name" value="HP_PGM_like"/>
    <property type="match status" value="1"/>
</dbReference>
<accession>A0A1I5F3H3</accession>
<dbReference type="EMBL" id="FOWD01000012">
    <property type="protein sequence ID" value="SFO18159.1"/>
    <property type="molecule type" value="Genomic_DNA"/>
</dbReference>
<proteinExistence type="predicted"/>
<dbReference type="SMART" id="SM00855">
    <property type="entry name" value="PGAM"/>
    <property type="match status" value="1"/>
</dbReference>
<protein>
    <submittedName>
        <fullName evidence="3">Probable phosphoglycerate mutase</fullName>
    </submittedName>
</protein>
<dbReference type="RefSeq" id="WP_091686075.1">
    <property type="nucleotide sequence ID" value="NZ_BAABFM010000014.1"/>
</dbReference>
<dbReference type="OrthoDB" id="9781415at2"/>
<feature type="active site" description="Tele-phosphohistidine intermediate" evidence="1">
    <location>
        <position position="10"/>
    </location>
</feature>
<dbReference type="GO" id="GO:0006003">
    <property type="term" value="P:fructose 2,6-bisphosphate metabolic process"/>
    <property type="evidence" value="ECO:0007669"/>
    <property type="project" value="InterPro"/>
</dbReference>
<feature type="active site" description="Proton donor/acceptor" evidence="1">
    <location>
        <position position="82"/>
    </location>
</feature>